<dbReference type="InterPro" id="IPR009061">
    <property type="entry name" value="DNA-bd_dom_put_sf"/>
</dbReference>
<dbReference type="Pfam" id="PF13411">
    <property type="entry name" value="MerR_1"/>
    <property type="match status" value="1"/>
</dbReference>
<evidence type="ECO:0000313" key="3">
    <source>
        <dbReference type="EMBL" id="AWW41651.1"/>
    </source>
</evidence>
<protein>
    <submittedName>
        <fullName evidence="3">Transcriptional regulator</fullName>
    </submittedName>
</protein>
<dbReference type="SMART" id="SM00422">
    <property type="entry name" value="HTH_MERR"/>
    <property type="match status" value="1"/>
</dbReference>
<sequence>MRLAELSKRSGVATHTIKYYLREGLLPPGRPVTTTQAEYGEEHLWRLQFIRALIQIGKVPVANAREVLAAVEDDSLDQHGRLGAATFALPHGPEPDESDPATAVARREVDALIAVLGWKHGGEEDNPPPAYTMLVTAVATLIHLGYPGSVRHLAPYARLAAQQAALDLDLVETYSTPLEQAAAAVTLTVLYEPVLLSLRRLADIEGSRTRFGAG</sequence>
<dbReference type="InterPro" id="IPR000551">
    <property type="entry name" value="MerR-type_HTH_dom"/>
</dbReference>
<dbReference type="KEGG" id="scad:DN051_37525"/>
<dbReference type="PRINTS" id="PR00040">
    <property type="entry name" value="HTHMERR"/>
</dbReference>
<name>A0A2Z4J955_9ACTN</name>
<accession>A0A2Z4J955</accession>
<evidence type="ECO:0000313" key="4">
    <source>
        <dbReference type="Proteomes" id="UP000249616"/>
    </source>
</evidence>
<dbReference type="SUPFAM" id="SSF46955">
    <property type="entry name" value="Putative DNA-binding domain"/>
    <property type="match status" value="1"/>
</dbReference>
<reference evidence="3 4" key="1">
    <citation type="journal article" date="2019" name="Int. J. Syst. Evol. Microbiol.">
        <title>Streptomyces cadmiisoli sp. nov., a novel actinomycete isolated from cadmium-contaminated soil.</title>
        <authorList>
            <person name="Li K."/>
            <person name="Tang X."/>
            <person name="Zhao J."/>
            <person name="Guo Y."/>
            <person name="Tang Y."/>
            <person name="Gao J."/>
        </authorList>
    </citation>
    <scope>NUCLEOTIDE SEQUENCE [LARGE SCALE GENOMIC DNA]</scope>
    <source>
        <strain evidence="3 4">ZFG47</strain>
    </source>
</reference>
<evidence type="ECO:0000256" key="1">
    <source>
        <dbReference type="ARBA" id="ARBA00023125"/>
    </source>
</evidence>
<dbReference type="RefSeq" id="WP_112441258.1">
    <property type="nucleotide sequence ID" value="NZ_CBDRHE010000036.1"/>
</dbReference>
<evidence type="ECO:0000259" key="2">
    <source>
        <dbReference type="PROSITE" id="PS50937"/>
    </source>
</evidence>
<dbReference type="InterPro" id="IPR047057">
    <property type="entry name" value="MerR_fam"/>
</dbReference>
<dbReference type="Proteomes" id="UP000249616">
    <property type="component" value="Chromosome"/>
</dbReference>
<dbReference type="GO" id="GO:0003677">
    <property type="term" value="F:DNA binding"/>
    <property type="evidence" value="ECO:0007669"/>
    <property type="project" value="UniProtKB-KW"/>
</dbReference>
<dbReference type="EMBL" id="CP030073">
    <property type="protein sequence ID" value="AWW41651.1"/>
    <property type="molecule type" value="Genomic_DNA"/>
</dbReference>
<dbReference type="CDD" id="cd04780">
    <property type="entry name" value="HTH_MerR-like_sg5"/>
    <property type="match status" value="1"/>
</dbReference>
<gene>
    <name evidence="3" type="ORF">DN051_37525</name>
</gene>
<keyword evidence="4" id="KW-1185">Reference proteome</keyword>
<dbReference type="AlphaFoldDB" id="A0A2Z4J955"/>
<organism evidence="3 4">
    <name type="scientific">Streptomyces cadmiisoli</name>
    <dbReference type="NCBI Taxonomy" id="2184053"/>
    <lineage>
        <taxon>Bacteria</taxon>
        <taxon>Bacillati</taxon>
        <taxon>Actinomycetota</taxon>
        <taxon>Actinomycetes</taxon>
        <taxon>Kitasatosporales</taxon>
        <taxon>Streptomycetaceae</taxon>
        <taxon>Streptomyces</taxon>
        <taxon>Streptomyces aurantiacus group</taxon>
    </lineage>
</organism>
<dbReference type="Gene3D" id="1.10.1660.10">
    <property type="match status" value="1"/>
</dbReference>
<keyword evidence="1" id="KW-0238">DNA-binding</keyword>
<dbReference type="PANTHER" id="PTHR30204">
    <property type="entry name" value="REDOX-CYCLING DRUG-SENSING TRANSCRIPTIONAL ACTIVATOR SOXR"/>
    <property type="match status" value="1"/>
</dbReference>
<dbReference type="PANTHER" id="PTHR30204:SF98">
    <property type="entry name" value="HTH-TYPE TRANSCRIPTIONAL REGULATOR ADHR"/>
    <property type="match status" value="1"/>
</dbReference>
<feature type="domain" description="HTH merR-type" evidence="2">
    <location>
        <begin position="1"/>
        <end position="70"/>
    </location>
</feature>
<dbReference type="GO" id="GO:0003700">
    <property type="term" value="F:DNA-binding transcription factor activity"/>
    <property type="evidence" value="ECO:0007669"/>
    <property type="project" value="InterPro"/>
</dbReference>
<dbReference type="PROSITE" id="PS50937">
    <property type="entry name" value="HTH_MERR_2"/>
    <property type="match status" value="1"/>
</dbReference>
<proteinExistence type="predicted"/>